<protein>
    <submittedName>
        <fullName evidence="1">Uncharacterized protein</fullName>
    </submittedName>
</protein>
<dbReference type="Proteomes" id="UP000014480">
    <property type="component" value="Unassembled WGS sequence"/>
</dbReference>
<dbReference type="AlphaFoldDB" id="A0A484G501"/>
<dbReference type="EMBL" id="AMCV02000001">
    <property type="protein sequence ID" value="TDZ25616.1"/>
    <property type="molecule type" value="Genomic_DNA"/>
</dbReference>
<comment type="caution">
    <text evidence="1">The sequence shown here is derived from an EMBL/GenBank/DDBJ whole genome shotgun (WGS) entry which is preliminary data.</text>
</comment>
<gene>
    <name evidence="1" type="ORF">Cob_v000738</name>
</gene>
<evidence type="ECO:0000313" key="2">
    <source>
        <dbReference type="Proteomes" id="UP000014480"/>
    </source>
</evidence>
<reference evidence="2" key="1">
    <citation type="journal article" date="2013" name="New Phytol.">
        <title>Comparative genomic and transcriptomic analyses reveal the hemibiotrophic stage shift of Colletotrichum fungi.</title>
        <authorList>
            <person name="Gan P."/>
            <person name="Ikeda K."/>
            <person name="Irieda H."/>
            <person name="Narusaka M."/>
            <person name="O'Connell R.J."/>
            <person name="Narusaka Y."/>
            <person name="Takano Y."/>
            <person name="Kubo Y."/>
            <person name="Shirasu K."/>
        </authorList>
    </citation>
    <scope>NUCLEOTIDE SEQUENCE [LARGE SCALE GENOMIC DNA]</scope>
    <source>
        <strain evidence="2">104-T / ATCC 96160 / CBS 514.97 / LARS 414 / MAFF 240422</strain>
    </source>
</reference>
<evidence type="ECO:0000313" key="1">
    <source>
        <dbReference type="EMBL" id="TDZ25616.1"/>
    </source>
</evidence>
<organism evidence="1 2">
    <name type="scientific">Colletotrichum orbiculare (strain 104-T / ATCC 96160 / CBS 514.97 / LARS 414 / MAFF 240422)</name>
    <name type="common">Cucumber anthracnose fungus</name>
    <name type="synonym">Colletotrichum lagenarium</name>
    <dbReference type="NCBI Taxonomy" id="1213857"/>
    <lineage>
        <taxon>Eukaryota</taxon>
        <taxon>Fungi</taxon>
        <taxon>Dikarya</taxon>
        <taxon>Ascomycota</taxon>
        <taxon>Pezizomycotina</taxon>
        <taxon>Sordariomycetes</taxon>
        <taxon>Hypocreomycetidae</taxon>
        <taxon>Glomerellales</taxon>
        <taxon>Glomerellaceae</taxon>
        <taxon>Colletotrichum</taxon>
        <taxon>Colletotrichum orbiculare species complex</taxon>
    </lineage>
</organism>
<proteinExistence type="predicted"/>
<name>A0A484G501_COLOR</name>
<keyword evidence="2" id="KW-1185">Reference proteome</keyword>
<accession>A0A484G501</accession>
<sequence>MKAPPLLLLELGVTKAPVASILQLKWLPSIILSWVNNLDICGALTSIHCYYYYYCIYDWDASKSDCGLRVPWTPSAIR</sequence>
<reference evidence="2" key="2">
    <citation type="journal article" date="2019" name="Mol. Plant Microbe Interact.">
        <title>Genome sequence resources for four phytopathogenic fungi from the Colletotrichum orbiculare species complex.</title>
        <authorList>
            <person name="Gan P."/>
            <person name="Tsushima A."/>
            <person name="Narusaka M."/>
            <person name="Narusaka Y."/>
            <person name="Takano Y."/>
            <person name="Kubo Y."/>
            <person name="Shirasu K."/>
        </authorList>
    </citation>
    <scope>GENOME REANNOTATION</scope>
    <source>
        <strain evidence="2">104-T / ATCC 96160 / CBS 514.97 / LARS 414 / MAFF 240422</strain>
    </source>
</reference>